<protein>
    <recommendedName>
        <fullName evidence="8">Rhodopsin domain-containing protein</fullName>
    </recommendedName>
</protein>
<dbReference type="PANTHER" id="PTHR33048">
    <property type="entry name" value="PTH11-LIKE INTEGRAL MEMBRANE PROTEIN (AFU_ORTHOLOGUE AFUA_5G11245)"/>
    <property type="match status" value="1"/>
</dbReference>
<feature type="transmembrane region" description="Helical" evidence="7">
    <location>
        <begin position="29"/>
        <end position="50"/>
    </location>
</feature>
<comment type="similarity">
    <text evidence="5">Belongs to the SAT4 family.</text>
</comment>
<feature type="transmembrane region" description="Helical" evidence="7">
    <location>
        <begin position="107"/>
        <end position="129"/>
    </location>
</feature>
<keyword evidence="2 7" id="KW-0812">Transmembrane</keyword>
<evidence type="ECO:0000313" key="9">
    <source>
        <dbReference type="EMBL" id="KIW08534.1"/>
    </source>
</evidence>
<evidence type="ECO:0000259" key="8">
    <source>
        <dbReference type="Pfam" id="PF20684"/>
    </source>
</evidence>
<feature type="transmembrane region" description="Helical" evidence="7">
    <location>
        <begin position="141"/>
        <end position="163"/>
    </location>
</feature>
<dbReference type="RefSeq" id="XP_016218403.1">
    <property type="nucleotide sequence ID" value="XM_016354308.1"/>
</dbReference>
<comment type="subcellular location">
    <subcellularLocation>
        <location evidence="1">Membrane</location>
        <topology evidence="1">Multi-pass membrane protein</topology>
    </subcellularLocation>
</comment>
<evidence type="ECO:0000256" key="1">
    <source>
        <dbReference type="ARBA" id="ARBA00004141"/>
    </source>
</evidence>
<dbReference type="EMBL" id="KN847531">
    <property type="protein sequence ID" value="KIW08534.1"/>
    <property type="molecule type" value="Genomic_DNA"/>
</dbReference>
<feature type="transmembrane region" description="Helical" evidence="7">
    <location>
        <begin position="267"/>
        <end position="288"/>
    </location>
</feature>
<evidence type="ECO:0000256" key="7">
    <source>
        <dbReference type="SAM" id="Phobius"/>
    </source>
</evidence>
<dbReference type="GO" id="GO:0016020">
    <property type="term" value="C:membrane"/>
    <property type="evidence" value="ECO:0007669"/>
    <property type="project" value="UniProtKB-SubCell"/>
</dbReference>
<evidence type="ECO:0000256" key="5">
    <source>
        <dbReference type="ARBA" id="ARBA00038359"/>
    </source>
</evidence>
<dbReference type="InterPro" id="IPR052337">
    <property type="entry name" value="SAT4-like"/>
</dbReference>
<dbReference type="Pfam" id="PF20684">
    <property type="entry name" value="Fung_rhodopsin"/>
    <property type="match status" value="1"/>
</dbReference>
<gene>
    <name evidence="9" type="ORF">PV09_01423</name>
</gene>
<name>A0A0D2BB94_9PEZI</name>
<evidence type="ECO:0000313" key="10">
    <source>
        <dbReference type="Proteomes" id="UP000053259"/>
    </source>
</evidence>
<feature type="domain" description="Rhodopsin" evidence="8">
    <location>
        <begin position="47"/>
        <end position="292"/>
    </location>
</feature>
<sequence length="389" mass="43315">MASTGPPPPEVLAALAAEPLPWPNQQRNMLTVCIILTTFLWISTIGRIWTRFIVVKKPWWDDFFAVIAVSLFTMSTVSICVMTRYGLGRHAALLSHSSLEKVFLFQWIWGIGYAASTATIKISLLCQYIRVYQPGMITYRFAQLLLIVVCLWGFALTFISTFVCFPSPSAFWKMEPRGCYGFAATKLSELTGTIKGHSASNFFLDCLVLILAIRLQFLKDADTNRKSMLAILIMGTTACGFALWRLIDIIITGGGVGIDPTWNMPGPGLLSTVEVFLAALCATIPFFWPVLREGFNKIFVHYDFTVAEEQIQDDEGYELAKTGSLPAGIQHDQSWQRDGWDPEEKKPITTAVPILKNIFKGSKATQTPPSHIYTGGTSSEITSKKSRTR</sequence>
<dbReference type="HOGENOM" id="CLU_028200_9_0_1"/>
<dbReference type="InterPro" id="IPR049326">
    <property type="entry name" value="Rhodopsin_dom_fungi"/>
</dbReference>
<feature type="transmembrane region" description="Helical" evidence="7">
    <location>
        <begin position="199"/>
        <end position="217"/>
    </location>
</feature>
<dbReference type="Proteomes" id="UP000053259">
    <property type="component" value="Unassembled WGS sequence"/>
</dbReference>
<keyword evidence="4 7" id="KW-0472">Membrane</keyword>
<dbReference type="InParanoid" id="A0A0D2BB94"/>
<feature type="region of interest" description="Disordered" evidence="6">
    <location>
        <begin position="360"/>
        <end position="389"/>
    </location>
</feature>
<proteinExistence type="inferred from homology"/>
<dbReference type="OrthoDB" id="61113at2759"/>
<dbReference type="AlphaFoldDB" id="A0A0D2BB94"/>
<reference evidence="9 10" key="1">
    <citation type="submission" date="2015-01" db="EMBL/GenBank/DDBJ databases">
        <title>The Genome Sequence of Ochroconis gallopava CBS43764.</title>
        <authorList>
            <consortium name="The Broad Institute Genomics Platform"/>
            <person name="Cuomo C."/>
            <person name="de Hoog S."/>
            <person name="Gorbushina A."/>
            <person name="Stielow B."/>
            <person name="Teixiera M."/>
            <person name="Abouelleil A."/>
            <person name="Chapman S.B."/>
            <person name="Priest M."/>
            <person name="Young S.K."/>
            <person name="Wortman J."/>
            <person name="Nusbaum C."/>
            <person name="Birren B."/>
        </authorList>
    </citation>
    <scope>NUCLEOTIDE SEQUENCE [LARGE SCALE GENOMIC DNA]</scope>
    <source>
        <strain evidence="9 10">CBS 43764</strain>
    </source>
</reference>
<evidence type="ECO:0000256" key="3">
    <source>
        <dbReference type="ARBA" id="ARBA00022989"/>
    </source>
</evidence>
<evidence type="ECO:0000256" key="2">
    <source>
        <dbReference type="ARBA" id="ARBA00022692"/>
    </source>
</evidence>
<dbReference type="VEuPathDB" id="FungiDB:PV09_01423"/>
<evidence type="ECO:0000256" key="4">
    <source>
        <dbReference type="ARBA" id="ARBA00023136"/>
    </source>
</evidence>
<dbReference type="PANTHER" id="PTHR33048:SF47">
    <property type="entry name" value="INTEGRAL MEMBRANE PROTEIN-RELATED"/>
    <property type="match status" value="1"/>
</dbReference>
<accession>A0A0D2BB94</accession>
<feature type="transmembrane region" description="Helical" evidence="7">
    <location>
        <begin position="229"/>
        <end position="247"/>
    </location>
</feature>
<organism evidence="9 10">
    <name type="scientific">Verruconis gallopava</name>
    <dbReference type="NCBI Taxonomy" id="253628"/>
    <lineage>
        <taxon>Eukaryota</taxon>
        <taxon>Fungi</taxon>
        <taxon>Dikarya</taxon>
        <taxon>Ascomycota</taxon>
        <taxon>Pezizomycotina</taxon>
        <taxon>Dothideomycetes</taxon>
        <taxon>Pleosporomycetidae</taxon>
        <taxon>Venturiales</taxon>
        <taxon>Sympoventuriaceae</taxon>
        <taxon>Verruconis</taxon>
    </lineage>
</organism>
<dbReference type="GeneID" id="27309396"/>
<keyword evidence="10" id="KW-1185">Reference proteome</keyword>
<evidence type="ECO:0000256" key="6">
    <source>
        <dbReference type="SAM" id="MobiDB-lite"/>
    </source>
</evidence>
<feature type="compositionally biased region" description="Polar residues" evidence="6">
    <location>
        <begin position="363"/>
        <end position="381"/>
    </location>
</feature>
<feature type="transmembrane region" description="Helical" evidence="7">
    <location>
        <begin position="62"/>
        <end position="87"/>
    </location>
</feature>
<keyword evidence="3 7" id="KW-1133">Transmembrane helix</keyword>